<keyword evidence="2" id="KW-0812">Transmembrane</keyword>
<reference evidence="4" key="1">
    <citation type="journal article" date="2019" name="Int. J. Syst. Evol. Microbiol.">
        <title>The Global Catalogue of Microorganisms (GCM) 10K type strain sequencing project: providing services to taxonomists for standard genome sequencing and annotation.</title>
        <authorList>
            <consortium name="The Broad Institute Genomics Platform"/>
            <consortium name="The Broad Institute Genome Sequencing Center for Infectious Disease"/>
            <person name="Wu L."/>
            <person name="Ma J."/>
        </authorList>
    </citation>
    <scope>NUCLEOTIDE SEQUENCE [LARGE SCALE GENOMIC DNA]</scope>
    <source>
        <strain evidence="4">JCM 17975</strain>
    </source>
</reference>
<feature type="transmembrane region" description="Helical" evidence="2">
    <location>
        <begin position="89"/>
        <end position="108"/>
    </location>
</feature>
<proteinExistence type="predicted"/>
<feature type="transmembrane region" description="Helical" evidence="2">
    <location>
        <begin position="124"/>
        <end position="145"/>
    </location>
</feature>
<dbReference type="EMBL" id="BAABHM010000007">
    <property type="protein sequence ID" value="GAA4695330.1"/>
    <property type="molecule type" value="Genomic_DNA"/>
</dbReference>
<evidence type="ECO:0000256" key="1">
    <source>
        <dbReference type="SAM" id="MobiDB-lite"/>
    </source>
</evidence>
<evidence type="ECO:0000313" key="4">
    <source>
        <dbReference type="Proteomes" id="UP001500843"/>
    </source>
</evidence>
<evidence type="ECO:0000313" key="3">
    <source>
        <dbReference type="EMBL" id="GAA4695330.1"/>
    </source>
</evidence>
<feature type="transmembrane region" description="Helical" evidence="2">
    <location>
        <begin position="43"/>
        <end position="69"/>
    </location>
</feature>
<keyword evidence="4" id="KW-1185">Reference proteome</keyword>
<organism evidence="3 4">
    <name type="scientific">Promicromonospora umidemergens</name>
    <dbReference type="NCBI Taxonomy" id="629679"/>
    <lineage>
        <taxon>Bacteria</taxon>
        <taxon>Bacillati</taxon>
        <taxon>Actinomycetota</taxon>
        <taxon>Actinomycetes</taxon>
        <taxon>Micrococcales</taxon>
        <taxon>Promicromonosporaceae</taxon>
        <taxon>Promicromonospora</taxon>
    </lineage>
</organism>
<evidence type="ECO:0000256" key="2">
    <source>
        <dbReference type="SAM" id="Phobius"/>
    </source>
</evidence>
<sequence length="191" mass="20236">MDGSLGSADRSGDEDRERSERLARGLSGLTPGRPRHGKGGEVLAAWSWAIAVAGYLVAPVVCFFTVVGIGLEGALGGLTTAGDRVLGEVAAAGLLLGPVATWIVTLALHRKRRALGQKSLDGTILNWIGGLILATMAAIALVLFVQPQVAERLERLEQERVADGAGRSESPCRVSPRSSMRWPPGTRYRRS</sequence>
<comment type="caution">
    <text evidence="3">The sequence shown here is derived from an EMBL/GenBank/DDBJ whole genome shotgun (WGS) entry which is preliminary data.</text>
</comment>
<keyword evidence="2" id="KW-0472">Membrane</keyword>
<feature type="region of interest" description="Disordered" evidence="1">
    <location>
        <begin position="1"/>
        <end position="33"/>
    </location>
</feature>
<evidence type="ECO:0008006" key="5">
    <source>
        <dbReference type="Google" id="ProtNLM"/>
    </source>
</evidence>
<dbReference type="Proteomes" id="UP001500843">
    <property type="component" value="Unassembled WGS sequence"/>
</dbReference>
<accession>A0ABP8WTP1</accession>
<protein>
    <recommendedName>
        <fullName evidence="5">DUF4190 domain-containing protein</fullName>
    </recommendedName>
</protein>
<feature type="region of interest" description="Disordered" evidence="1">
    <location>
        <begin position="160"/>
        <end position="191"/>
    </location>
</feature>
<feature type="compositionally biased region" description="Basic and acidic residues" evidence="1">
    <location>
        <begin position="10"/>
        <end position="23"/>
    </location>
</feature>
<keyword evidence="2" id="KW-1133">Transmembrane helix</keyword>
<name>A0ABP8WTP1_9MICO</name>
<gene>
    <name evidence="3" type="ORF">GCM10023198_13960</name>
</gene>